<dbReference type="EMBL" id="JARJCW010000062">
    <property type="protein sequence ID" value="KAJ7200580.1"/>
    <property type="molecule type" value="Genomic_DNA"/>
</dbReference>
<sequence>MRYIIAAALLTSGLALANAGVITRTEAEIPTLARGLTLSYGEVVKIKREHVEFAKKSGITVRDCTDGAINDHCSGQCSADVCSCDLC</sequence>
<evidence type="ECO:0000313" key="3">
    <source>
        <dbReference type="Proteomes" id="UP001219525"/>
    </source>
</evidence>
<name>A0AAD6Y7F8_9AGAR</name>
<dbReference type="Proteomes" id="UP001219525">
    <property type="component" value="Unassembled WGS sequence"/>
</dbReference>
<accession>A0AAD6Y7F8</accession>
<evidence type="ECO:0000313" key="2">
    <source>
        <dbReference type="EMBL" id="KAJ7200580.1"/>
    </source>
</evidence>
<feature type="chain" id="PRO_5042163020" evidence="1">
    <location>
        <begin position="20"/>
        <end position="87"/>
    </location>
</feature>
<keyword evidence="1" id="KW-0732">Signal</keyword>
<organism evidence="2 3">
    <name type="scientific">Mycena pura</name>
    <dbReference type="NCBI Taxonomy" id="153505"/>
    <lineage>
        <taxon>Eukaryota</taxon>
        <taxon>Fungi</taxon>
        <taxon>Dikarya</taxon>
        <taxon>Basidiomycota</taxon>
        <taxon>Agaricomycotina</taxon>
        <taxon>Agaricomycetes</taxon>
        <taxon>Agaricomycetidae</taxon>
        <taxon>Agaricales</taxon>
        <taxon>Marasmiineae</taxon>
        <taxon>Mycenaceae</taxon>
        <taxon>Mycena</taxon>
    </lineage>
</organism>
<reference evidence="2" key="1">
    <citation type="submission" date="2023-03" db="EMBL/GenBank/DDBJ databases">
        <title>Massive genome expansion in bonnet fungi (Mycena s.s.) driven by repeated elements and novel gene families across ecological guilds.</title>
        <authorList>
            <consortium name="Lawrence Berkeley National Laboratory"/>
            <person name="Harder C.B."/>
            <person name="Miyauchi S."/>
            <person name="Viragh M."/>
            <person name="Kuo A."/>
            <person name="Thoen E."/>
            <person name="Andreopoulos B."/>
            <person name="Lu D."/>
            <person name="Skrede I."/>
            <person name="Drula E."/>
            <person name="Henrissat B."/>
            <person name="Morin E."/>
            <person name="Kohler A."/>
            <person name="Barry K."/>
            <person name="LaButti K."/>
            <person name="Morin E."/>
            <person name="Salamov A."/>
            <person name="Lipzen A."/>
            <person name="Mereny Z."/>
            <person name="Hegedus B."/>
            <person name="Baldrian P."/>
            <person name="Stursova M."/>
            <person name="Weitz H."/>
            <person name="Taylor A."/>
            <person name="Grigoriev I.V."/>
            <person name="Nagy L.G."/>
            <person name="Martin F."/>
            <person name="Kauserud H."/>
        </authorList>
    </citation>
    <scope>NUCLEOTIDE SEQUENCE</scope>
    <source>
        <strain evidence="2">9144</strain>
    </source>
</reference>
<feature type="signal peptide" evidence="1">
    <location>
        <begin position="1"/>
        <end position="19"/>
    </location>
</feature>
<keyword evidence="3" id="KW-1185">Reference proteome</keyword>
<evidence type="ECO:0000256" key="1">
    <source>
        <dbReference type="SAM" id="SignalP"/>
    </source>
</evidence>
<dbReference type="AlphaFoldDB" id="A0AAD6Y7F8"/>
<protein>
    <submittedName>
        <fullName evidence="2">Uncharacterized protein</fullName>
    </submittedName>
</protein>
<gene>
    <name evidence="2" type="ORF">GGX14DRAFT_571985</name>
</gene>
<comment type="caution">
    <text evidence="2">The sequence shown here is derived from an EMBL/GenBank/DDBJ whole genome shotgun (WGS) entry which is preliminary data.</text>
</comment>
<proteinExistence type="predicted"/>